<reference evidence="2" key="2">
    <citation type="journal article" date="2021" name="PeerJ">
        <title>Extensive microbial diversity within the chicken gut microbiome revealed by metagenomics and culture.</title>
        <authorList>
            <person name="Gilroy R."/>
            <person name="Ravi A."/>
            <person name="Getino M."/>
            <person name="Pursley I."/>
            <person name="Horton D.L."/>
            <person name="Alikhan N.F."/>
            <person name="Baker D."/>
            <person name="Gharbi K."/>
            <person name="Hall N."/>
            <person name="Watson M."/>
            <person name="Adriaenssens E.M."/>
            <person name="Foster-Nyarko E."/>
            <person name="Jarju S."/>
            <person name="Secka A."/>
            <person name="Antonio M."/>
            <person name="Oren A."/>
            <person name="Chaudhuri R.R."/>
            <person name="La Ragione R."/>
            <person name="Hildebrand F."/>
            <person name="Pallen M.J."/>
        </authorList>
    </citation>
    <scope>NUCLEOTIDE SEQUENCE</scope>
    <source>
        <strain evidence="2">ChiGjej1B1-19959</strain>
    </source>
</reference>
<protein>
    <recommendedName>
        <fullName evidence="4">Zinc ribbon domain-containing protein</fullName>
    </recommendedName>
</protein>
<evidence type="ECO:0008006" key="4">
    <source>
        <dbReference type="Google" id="ProtNLM"/>
    </source>
</evidence>
<evidence type="ECO:0000313" key="2">
    <source>
        <dbReference type="EMBL" id="HIU35943.1"/>
    </source>
</evidence>
<gene>
    <name evidence="2" type="ORF">IAC53_04955</name>
</gene>
<feature type="transmembrane region" description="Helical" evidence="1">
    <location>
        <begin position="54"/>
        <end position="75"/>
    </location>
</feature>
<keyword evidence="1" id="KW-1133">Transmembrane helix</keyword>
<evidence type="ECO:0000313" key="3">
    <source>
        <dbReference type="Proteomes" id="UP000824071"/>
    </source>
</evidence>
<dbReference type="EMBL" id="DVMW01000030">
    <property type="protein sequence ID" value="HIU35943.1"/>
    <property type="molecule type" value="Genomic_DNA"/>
</dbReference>
<comment type="caution">
    <text evidence="2">The sequence shown here is derived from an EMBL/GenBank/DDBJ whole genome shotgun (WGS) entry which is preliminary data.</text>
</comment>
<proteinExistence type="predicted"/>
<feature type="transmembrane region" description="Helical" evidence="1">
    <location>
        <begin position="114"/>
        <end position="131"/>
    </location>
</feature>
<sequence>MSYCVNCGVELDDSASVCALCQTPVVHPNKPEKAAEPPYPQIVVMPEERKRYSAIVASLVMLLPILVCIPINHFITPGTYWSVYLAATLILLWIYFVTPFLIRHKLPHSPYISLVLDGAITAAYIYVMYHYNSSGSWFYRIALPMIGVFVLLGCVLIRYLTKKKKPSTMRRIAFALAMVALYAAAAECIFLISMPSLIVDCVALSVFFTATVLAVFLRLASDSKRFRAWLSRKFFT</sequence>
<accession>A0A9D1IFD4</accession>
<dbReference type="Proteomes" id="UP000824071">
    <property type="component" value="Unassembled WGS sequence"/>
</dbReference>
<organism evidence="2 3">
    <name type="scientific">Candidatus Fimenecus excrementigallinarum</name>
    <dbReference type="NCBI Taxonomy" id="2840816"/>
    <lineage>
        <taxon>Bacteria</taxon>
        <taxon>Bacillati</taxon>
        <taxon>Bacillota</taxon>
        <taxon>Clostridia</taxon>
        <taxon>Candidatus Fimenecus</taxon>
    </lineage>
</organism>
<feature type="transmembrane region" description="Helical" evidence="1">
    <location>
        <begin position="172"/>
        <end position="192"/>
    </location>
</feature>
<keyword evidence="1" id="KW-0812">Transmembrane</keyword>
<keyword evidence="1" id="KW-0472">Membrane</keyword>
<feature type="transmembrane region" description="Helical" evidence="1">
    <location>
        <begin position="198"/>
        <end position="217"/>
    </location>
</feature>
<reference evidence="2" key="1">
    <citation type="submission" date="2020-10" db="EMBL/GenBank/DDBJ databases">
        <authorList>
            <person name="Gilroy R."/>
        </authorList>
    </citation>
    <scope>NUCLEOTIDE SEQUENCE</scope>
    <source>
        <strain evidence="2">ChiGjej1B1-19959</strain>
    </source>
</reference>
<evidence type="ECO:0000256" key="1">
    <source>
        <dbReference type="SAM" id="Phobius"/>
    </source>
</evidence>
<feature type="transmembrane region" description="Helical" evidence="1">
    <location>
        <begin position="137"/>
        <end position="160"/>
    </location>
</feature>
<name>A0A9D1IFD4_9FIRM</name>
<dbReference type="AlphaFoldDB" id="A0A9D1IFD4"/>
<feature type="transmembrane region" description="Helical" evidence="1">
    <location>
        <begin position="81"/>
        <end position="102"/>
    </location>
</feature>